<sequence>MGERHKYARLLPCPLLDSPHTSQPQTPPTKAWFPSNMNHKKRLFTLACLIGSCSVASLHSHDVFAQQAAGVENAAAEKPSAQEAGTQTATEKVADVTGQSKPLPNPADVTPAEAARILNAQMDVPLADSRKAAPELRFNFSGASWNDVLSYIAEEADLALQIDQAPAGSVNFSDPTRTYSVSEGLDLMNQLLLDRGYALVRKGRLLFVVDLEADNASKYISEIAELVSLKELDNRGRSEIVSCLFSLGSMTPEQAKEQLPQLIGPSGRVIVLDSARQAKVTETASRLIAIREMVEASADEVIEIALQHRGADELLELARPLLNLEPGVNVSDDIKISVNVYGDRVFATGLPAKVTILKGIIEKADKALAIAANDEGTEIQKPILQTHPIKTADITAVFDVLQTLLQGTPEARVAIEPSTKSIIALARPDTQKEITRIVAQMEGNGEDFKVLTLRRLDPAQALASINKYFGITEEGGDGPTVDGDPVTGKLWIRGTTDEIAAVEKLIEGLEGQDELGQLNGKVRVLPYTGSSAMDAVNQVQSLWPITGRQNQIRTFSPSNGSRTESRNGIKERKLFRDVDREKAARANEEALDARRANTYDYHLVGENDAPATSTQTNASTQRVVIPGAKDDIIVQMTPAGIVIASEDTEALDAFEQLLERFAPPTAATSDLPTIFWLKYTKADVTAELVAAILGGAESTMSSMGDSLMGGAGGMLGGLMGMAAGGGGGDAGGSKNILTSTGSVTITADPRLNALFVQANPIDLAMIEQILEKVDRMESPEDIELVSKPMLIPVVYQSAEDVAKTVKEVFADRMAGAEQSGGGGGRGGGGGQPSPQDFIAALRGGGGRGGRGGGQSGATSEPSKITIAVDAKSNSLIVTATPQDFEEVRFLVEALDEGGQAQKEEVVAIAVPGNVNADALVKALEATLGQSVSKSGDAGKSGGTTTAAGSTAAQPTDEARTRFIEAMRARMGGGGGTRGGGGGGGGTRGAFGGGRGGATGGRGGGGGGGGAPGGGGGRGGGGR</sequence>
<feature type="compositionally biased region" description="Gly residues" evidence="4">
    <location>
        <begin position="842"/>
        <end position="855"/>
    </location>
</feature>
<evidence type="ECO:0000256" key="3">
    <source>
        <dbReference type="ARBA" id="ARBA00023136"/>
    </source>
</evidence>
<organism evidence="6 7">
    <name type="scientific">Stieleria marina</name>
    <dbReference type="NCBI Taxonomy" id="1930275"/>
    <lineage>
        <taxon>Bacteria</taxon>
        <taxon>Pseudomonadati</taxon>
        <taxon>Planctomycetota</taxon>
        <taxon>Planctomycetia</taxon>
        <taxon>Pirellulales</taxon>
        <taxon>Pirellulaceae</taxon>
        <taxon>Stieleria</taxon>
    </lineage>
</organism>
<evidence type="ECO:0000256" key="1">
    <source>
        <dbReference type="ARBA" id="ARBA00004370"/>
    </source>
</evidence>
<evidence type="ECO:0000313" key="7">
    <source>
        <dbReference type="Proteomes" id="UP000319817"/>
    </source>
</evidence>
<feature type="region of interest" description="Disordered" evidence="4">
    <location>
        <begin position="75"/>
        <end position="106"/>
    </location>
</feature>
<dbReference type="Gene3D" id="3.30.1370.120">
    <property type="match status" value="3"/>
</dbReference>
<evidence type="ECO:0000256" key="2">
    <source>
        <dbReference type="ARBA" id="ARBA00022729"/>
    </source>
</evidence>
<dbReference type="EMBL" id="CP036526">
    <property type="protein sequence ID" value="QDT10337.1"/>
    <property type="molecule type" value="Genomic_DNA"/>
</dbReference>
<feature type="compositionally biased region" description="Low complexity" evidence="4">
    <location>
        <begin position="932"/>
        <end position="952"/>
    </location>
</feature>
<dbReference type="InterPro" id="IPR005644">
    <property type="entry name" value="NolW-like"/>
</dbReference>
<dbReference type="Pfam" id="PF03958">
    <property type="entry name" value="Secretin_N"/>
    <property type="match status" value="2"/>
</dbReference>
<name>A0A517NT90_9BACT</name>
<feature type="region of interest" description="Disordered" evidence="4">
    <location>
        <begin position="969"/>
        <end position="1022"/>
    </location>
</feature>
<evidence type="ECO:0000256" key="4">
    <source>
        <dbReference type="SAM" id="MobiDB-lite"/>
    </source>
</evidence>
<dbReference type="PANTHER" id="PTHR30332">
    <property type="entry name" value="PROBABLE GENERAL SECRETION PATHWAY PROTEIN D"/>
    <property type="match status" value="1"/>
</dbReference>
<dbReference type="InterPro" id="IPR050810">
    <property type="entry name" value="Bact_Secretion_Sys_Channel"/>
</dbReference>
<dbReference type="GO" id="GO:0009306">
    <property type="term" value="P:protein secretion"/>
    <property type="evidence" value="ECO:0007669"/>
    <property type="project" value="TreeGrafter"/>
</dbReference>
<dbReference type="Proteomes" id="UP000319817">
    <property type="component" value="Chromosome"/>
</dbReference>
<gene>
    <name evidence="6" type="ORF">K239x_22930</name>
</gene>
<feature type="compositionally biased region" description="Gly residues" evidence="4">
    <location>
        <begin position="970"/>
        <end position="1022"/>
    </location>
</feature>
<dbReference type="PANTHER" id="PTHR30332:SF24">
    <property type="entry name" value="SECRETIN GSPD-RELATED"/>
    <property type="match status" value="1"/>
</dbReference>
<keyword evidence="7" id="KW-1185">Reference proteome</keyword>
<dbReference type="GO" id="GO:0015627">
    <property type="term" value="C:type II protein secretion system complex"/>
    <property type="evidence" value="ECO:0007669"/>
    <property type="project" value="TreeGrafter"/>
</dbReference>
<feature type="domain" description="NolW-like" evidence="5">
    <location>
        <begin position="790"/>
        <end position="897"/>
    </location>
</feature>
<proteinExistence type="predicted"/>
<reference evidence="6 7" key="1">
    <citation type="submission" date="2019-02" db="EMBL/GenBank/DDBJ databases">
        <title>Deep-cultivation of Planctomycetes and their phenomic and genomic characterization uncovers novel biology.</title>
        <authorList>
            <person name="Wiegand S."/>
            <person name="Jogler M."/>
            <person name="Boedeker C."/>
            <person name="Pinto D."/>
            <person name="Vollmers J."/>
            <person name="Rivas-Marin E."/>
            <person name="Kohn T."/>
            <person name="Peeters S.H."/>
            <person name="Heuer A."/>
            <person name="Rast P."/>
            <person name="Oberbeckmann S."/>
            <person name="Bunk B."/>
            <person name="Jeske O."/>
            <person name="Meyerdierks A."/>
            <person name="Storesund J.E."/>
            <person name="Kallscheuer N."/>
            <person name="Luecker S."/>
            <person name="Lage O.M."/>
            <person name="Pohl T."/>
            <person name="Merkel B.J."/>
            <person name="Hornburger P."/>
            <person name="Mueller R.-W."/>
            <person name="Bruemmer F."/>
            <person name="Labrenz M."/>
            <person name="Spormann A.M."/>
            <person name="Op den Camp H."/>
            <person name="Overmann J."/>
            <person name="Amann R."/>
            <person name="Jetten M.S.M."/>
            <person name="Mascher T."/>
            <person name="Medema M.H."/>
            <person name="Devos D.P."/>
            <person name="Kaster A.-K."/>
            <person name="Ovreas L."/>
            <person name="Rohde M."/>
            <person name="Galperin M.Y."/>
            <person name="Jogler C."/>
        </authorList>
    </citation>
    <scope>NUCLEOTIDE SEQUENCE [LARGE SCALE GENOMIC DNA]</scope>
    <source>
        <strain evidence="6 7">K23_9</strain>
    </source>
</reference>
<protein>
    <submittedName>
        <fullName evidence="6">Bacterial type II/III secretion system short domain protein</fullName>
    </submittedName>
</protein>
<comment type="subcellular location">
    <subcellularLocation>
        <location evidence="1">Membrane</location>
    </subcellularLocation>
</comment>
<feature type="region of interest" description="Disordered" evidence="4">
    <location>
        <begin position="815"/>
        <end position="862"/>
    </location>
</feature>
<dbReference type="GO" id="GO:0016020">
    <property type="term" value="C:membrane"/>
    <property type="evidence" value="ECO:0007669"/>
    <property type="project" value="UniProtKB-SubCell"/>
</dbReference>
<dbReference type="InterPro" id="IPR038591">
    <property type="entry name" value="NolW-like_sf"/>
</dbReference>
<feature type="region of interest" description="Disordered" evidence="4">
    <location>
        <begin position="13"/>
        <end position="34"/>
    </location>
</feature>
<accession>A0A517NT90</accession>
<keyword evidence="3" id="KW-0472">Membrane</keyword>
<feature type="compositionally biased region" description="Gly residues" evidence="4">
    <location>
        <begin position="818"/>
        <end position="831"/>
    </location>
</feature>
<keyword evidence="2" id="KW-0732">Signal</keyword>
<dbReference type="AlphaFoldDB" id="A0A517NT90"/>
<feature type="region of interest" description="Disordered" evidence="4">
    <location>
        <begin position="930"/>
        <end position="956"/>
    </location>
</feature>
<feature type="domain" description="NolW-like" evidence="5">
    <location>
        <begin position="674"/>
        <end position="775"/>
    </location>
</feature>
<evidence type="ECO:0000259" key="5">
    <source>
        <dbReference type="Pfam" id="PF03958"/>
    </source>
</evidence>
<evidence type="ECO:0000313" key="6">
    <source>
        <dbReference type="EMBL" id="QDT10337.1"/>
    </source>
</evidence>